<keyword evidence="2" id="KW-1185">Reference proteome</keyword>
<accession>A0AA37PB76</accession>
<sequence>MWLVELPQIYQAWNNKQGVAIFAGIVAAADSFNPLVESLRSVHPLLAHETRPHDEPETDARLGFATDDIWLKGTRKA</sequence>
<dbReference type="RefSeq" id="XP_049131405.1">
    <property type="nucleotide sequence ID" value="XM_049275448.1"/>
</dbReference>
<gene>
    <name evidence="1" type="ORF">ColSpa_09236</name>
</gene>
<proteinExistence type="predicted"/>
<organism evidence="1 2">
    <name type="scientific">Colletotrichum spaethianum</name>
    <dbReference type="NCBI Taxonomy" id="700344"/>
    <lineage>
        <taxon>Eukaryota</taxon>
        <taxon>Fungi</taxon>
        <taxon>Dikarya</taxon>
        <taxon>Ascomycota</taxon>
        <taxon>Pezizomycotina</taxon>
        <taxon>Sordariomycetes</taxon>
        <taxon>Hypocreomycetidae</taxon>
        <taxon>Glomerellales</taxon>
        <taxon>Glomerellaceae</taxon>
        <taxon>Colletotrichum</taxon>
        <taxon>Colletotrichum spaethianum species complex</taxon>
    </lineage>
</organism>
<name>A0AA37PB76_9PEZI</name>
<dbReference type="AlphaFoldDB" id="A0AA37PB76"/>
<evidence type="ECO:0000313" key="2">
    <source>
        <dbReference type="Proteomes" id="UP001055115"/>
    </source>
</evidence>
<reference evidence="1 2" key="1">
    <citation type="submission" date="2022-03" db="EMBL/GenBank/DDBJ databases">
        <title>Genome data of Colletotrichum spp.</title>
        <authorList>
            <person name="Utami Y.D."/>
            <person name="Hiruma K."/>
        </authorList>
    </citation>
    <scope>NUCLEOTIDE SEQUENCE [LARGE SCALE GENOMIC DNA]</scope>
    <source>
        <strain evidence="1 2">MAFF 239500</strain>
    </source>
</reference>
<dbReference type="GeneID" id="73330038"/>
<comment type="caution">
    <text evidence="1">The sequence shown here is derived from an EMBL/GenBank/DDBJ whole genome shotgun (WGS) entry which is preliminary data.</text>
</comment>
<dbReference type="EMBL" id="BQXU01000027">
    <property type="protein sequence ID" value="GKT49055.1"/>
    <property type="molecule type" value="Genomic_DNA"/>
</dbReference>
<protein>
    <submittedName>
        <fullName evidence="1">Uncharacterized protein</fullName>
    </submittedName>
</protein>
<evidence type="ECO:0000313" key="1">
    <source>
        <dbReference type="EMBL" id="GKT49055.1"/>
    </source>
</evidence>
<dbReference type="Proteomes" id="UP001055115">
    <property type="component" value="Unassembled WGS sequence"/>
</dbReference>